<dbReference type="SUPFAM" id="SSF53933">
    <property type="entry name" value="Microbial ribonucleases"/>
    <property type="match status" value="1"/>
</dbReference>
<organism evidence="4 5">
    <name type="scientific">Conoideocrella luteorostrata</name>
    <dbReference type="NCBI Taxonomy" id="1105319"/>
    <lineage>
        <taxon>Eukaryota</taxon>
        <taxon>Fungi</taxon>
        <taxon>Dikarya</taxon>
        <taxon>Ascomycota</taxon>
        <taxon>Pezizomycotina</taxon>
        <taxon>Sordariomycetes</taxon>
        <taxon>Hypocreomycetidae</taxon>
        <taxon>Hypocreales</taxon>
        <taxon>Clavicipitaceae</taxon>
        <taxon>Conoideocrella</taxon>
    </lineage>
</organism>
<dbReference type="AlphaFoldDB" id="A0AAJ0CHD8"/>
<keyword evidence="2" id="KW-0378">Hydrolase</keyword>
<evidence type="ECO:0000256" key="2">
    <source>
        <dbReference type="ARBA" id="ARBA00022801"/>
    </source>
</evidence>
<dbReference type="EMBL" id="JASWJB010000228">
    <property type="protein sequence ID" value="KAK2593105.1"/>
    <property type="molecule type" value="Genomic_DNA"/>
</dbReference>
<evidence type="ECO:0000313" key="4">
    <source>
        <dbReference type="EMBL" id="KAK2593105.1"/>
    </source>
</evidence>
<name>A0AAJ0CHD8_9HYPO</name>
<dbReference type="Proteomes" id="UP001251528">
    <property type="component" value="Unassembled WGS sequence"/>
</dbReference>
<comment type="caution">
    <text evidence="4">The sequence shown here is derived from an EMBL/GenBank/DDBJ whole genome shotgun (WGS) entry which is preliminary data.</text>
</comment>
<evidence type="ECO:0000313" key="5">
    <source>
        <dbReference type="Proteomes" id="UP001251528"/>
    </source>
</evidence>
<keyword evidence="5" id="KW-1185">Reference proteome</keyword>
<dbReference type="Gene3D" id="3.10.450.30">
    <property type="entry name" value="Microbial ribonucleases"/>
    <property type="match status" value="1"/>
</dbReference>
<dbReference type="GO" id="GO:0004540">
    <property type="term" value="F:RNA nuclease activity"/>
    <property type="evidence" value="ECO:0007669"/>
    <property type="project" value="InterPro"/>
</dbReference>
<accession>A0AAJ0CHD8</accession>
<evidence type="ECO:0000256" key="3">
    <source>
        <dbReference type="SAM" id="SignalP"/>
    </source>
</evidence>
<gene>
    <name evidence="4" type="ORF">QQS21_009195</name>
</gene>
<proteinExistence type="predicted"/>
<dbReference type="InterPro" id="IPR016191">
    <property type="entry name" value="Ribonuclease/ribotoxin"/>
</dbReference>
<reference evidence="4" key="1">
    <citation type="submission" date="2023-06" db="EMBL/GenBank/DDBJ databases">
        <title>Conoideocrella luteorostrata (Hypocreales: Clavicipitaceae), a potential biocontrol fungus for elongate hemlock scale in United States Christmas tree production areas.</title>
        <authorList>
            <person name="Barrett H."/>
            <person name="Lovett B."/>
            <person name="Macias A.M."/>
            <person name="Stajich J.E."/>
            <person name="Kasson M.T."/>
        </authorList>
    </citation>
    <scope>NUCLEOTIDE SEQUENCE</scope>
    <source>
        <strain evidence="4">ARSEF 14590</strain>
    </source>
</reference>
<feature type="signal peptide" evidence="3">
    <location>
        <begin position="1"/>
        <end position="19"/>
    </location>
</feature>
<dbReference type="GO" id="GO:0003723">
    <property type="term" value="F:RNA binding"/>
    <property type="evidence" value="ECO:0007669"/>
    <property type="project" value="InterPro"/>
</dbReference>
<feature type="chain" id="PRO_5042602059" evidence="3">
    <location>
        <begin position="20"/>
        <end position="172"/>
    </location>
</feature>
<protein>
    <submittedName>
        <fullName evidence="4">Uncharacterized protein</fullName>
    </submittedName>
</protein>
<keyword evidence="1" id="KW-0540">Nuclease</keyword>
<dbReference type="GO" id="GO:0016787">
    <property type="term" value="F:hydrolase activity"/>
    <property type="evidence" value="ECO:0007669"/>
    <property type="project" value="UniProtKB-KW"/>
</dbReference>
<sequence length="172" mass="19393">MKFLNTLAIFVALSLPALATPIESQDAISLEERTHFVTCKPKLNGKEKHFKVDLAFAQRQAEKAGKIPFGKGYETPKSGFPSRYHKGDHIRWGVHGCDTKSLQYQYPIYWDGKNNKWESDVAADKQKGGHTPLRVVFCKLGDSKKYLRFCGVMTYTEVNDKNEGSGAFVKCN</sequence>
<keyword evidence="3" id="KW-0732">Signal</keyword>
<evidence type="ECO:0000256" key="1">
    <source>
        <dbReference type="ARBA" id="ARBA00022722"/>
    </source>
</evidence>